<gene>
    <name evidence="7" type="ORF">ASN18_0543</name>
</gene>
<proteinExistence type="predicted"/>
<evidence type="ECO:0000313" key="8">
    <source>
        <dbReference type="Proteomes" id="UP000060487"/>
    </source>
</evidence>
<dbReference type="RefSeq" id="WP_085051071.1">
    <property type="nucleotide sequence ID" value="NZ_LNQR01000021.1"/>
</dbReference>
<feature type="transmembrane region" description="Helical" evidence="5">
    <location>
        <begin position="116"/>
        <end position="135"/>
    </location>
</feature>
<evidence type="ECO:0000256" key="3">
    <source>
        <dbReference type="ARBA" id="ARBA00022989"/>
    </source>
</evidence>
<dbReference type="Proteomes" id="UP000060487">
    <property type="component" value="Unassembled WGS sequence"/>
</dbReference>
<dbReference type="Pfam" id="PF01699">
    <property type="entry name" value="Na_Ca_ex"/>
    <property type="match status" value="2"/>
</dbReference>
<feature type="transmembrane region" description="Helical" evidence="5">
    <location>
        <begin position="178"/>
        <end position="196"/>
    </location>
</feature>
<dbReference type="InterPro" id="IPR004481">
    <property type="entry name" value="K/Na/Ca-exchanger"/>
</dbReference>
<evidence type="ECO:0000256" key="5">
    <source>
        <dbReference type="SAM" id="Phobius"/>
    </source>
</evidence>
<evidence type="ECO:0000256" key="1">
    <source>
        <dbReference type="ARBA" id="ARBA00004141"/>
    </source>
</evidence>
<feature type="transmembrane region" description="Helical" evidence="5">
    <location>
        <begin position="322"/>
        <end position="341"/>
    </location>
</feature>
<keyword evidence="8" id="KW-1185">Reference proteome</keyword>
<dbReference type="InterPro" id="IPR044880">
    <property type="entry name" value="NCX_ion-bd_dom_sf"/>
</dbReference>
<accession>A0ABR5SII1</accession>
<feature type="domain" description="Sodium/calcium exchanger membrane region" evidence="6">
    <location>
        <begin position="226"/>
        <end position="362"/>
    </location>
</feature>
<dbReference type="InterPro" id="IPR004837">
    <property type="entry name" value="NaCa_Exmemb"/>
</dbReference>
<protein>
    <submittedName>
        <fullName evidence="7">Ca2+/Na+ antiporter</fullName>
    </submittedName>
</protein>
<reference evidence="7 8" key="1">
    <citation type="submission" date="2015-11" db="EMBL/GenBank/DDBJ databases">
        <authorList>
            <person name="Lin W."/>
        </authorList>
    </citation>
    <scope>NUCLEOTIDE SEQUENCE [LARGE SCALE GENOMIC DNA]</scope>
    <source>
        <strain evidence="7 8">HCH-1</strain>
    </source>
</reference>
<evidence type="ECO:0000259" key="6">
    <source>
        <dbReference type="Pfam" id="PF01699"/>
    </source>
</evidence>
<evidence type="ECO:0000313" key="7">
    <source>
        <dbReference type="EMBL" id="KWT92712.1"/>
    </source>
</evidence>
<feature type="transmembrane region" description="Helical" evidence="5">
    <location>
        <begin position="69"/>
        <end position="96"/>
    </location>
</feature>
<comment type="subcellular location">
    <subcellularLocation>
        <location evidence="1">Membrane</location>
        <topology evidence="1">Multi-pass membrane protein</topology>
    </subcellularLocation>
</comment>
<feature type="transmembrane region" description="Helical" evidence="5">
    <location>
        <begin position="221"/>
        <end position="244"/>
    </location>
</feature>
<keyword evidence="2 5" id="KW-0812">Transmembrane</keyword>
<comment type="caution">
    <text evidence="7">The sequence shown here is derived from an EMBL/GenBank/DDBJ whole genome shotgun (WGS) entry which is preliminary data.</text>
</comment>
<dbReference type="PANTHER" id="PTHR10846">
    <property type="entry name" value="SODIUM/POTASSIUM/CALCIUM EXCHANGER"/>
    <property type="match status" value="1"/>
</dbReference>
<name>A0ABR5SII1_9BACT</name>
<feature type="transmembrane region" description="Helical" evidence="5">
    <location>
        <begin position="348"/>
        <end position="365"/>
    </location>
</feature>
<feature type="transmembrane region" description="Helical" evidence="5">
    <location>
        <begin position="250"/>
        <end position="269"/>
    </location>
</feature>
<evidence type="ECO:0000256" key="2">
    <source>
        <dbReference type="ARBA" id="ARBA00022692"/>
    </source>
</evidence>
<sequence length="366" mass="39489">MKQILGIAAVVALLASIFFFLRHVSHSHTPDELSYLVIVAVLILSMAIILGGCELFANGVENLGRHMNLSHAAAGGILAAVGTALPETLVPIFAIIFGSEQHGEGIAVGSILGAPFMLTTLAMFFLGVTVFILWLKKDREKPLFNVSIKALETDLVFYVPTMVFILIISLWGNTIVKYLGAIGLVIVYVAFCKVTLSHEAEAGEEYDGKLYLNCYLGCSKAFANIVLQILVGLLFIIAGAHIFIDYITIFSIKSGVSSLVLALIIAPLATELPEKYNSITWTVQGKDTLAMGNITGAMIFQSTIPISVGLLFTSWTLGNTELLNIVIAITMASLILITIKVKKTLPGWTLLIGGIFYAAYIVRIFS</sequence>
<dbReference type="Gene3D" id="1.20.1420.30">
    <property type="entry name" value="NCX, central ion-binding region"/>
    <property type="match status" value="1"/>
</dbReference>
<evidence type="ECO:0000256" key="4">
    <source>
        <dbReference type="ARBA" id="ARBA00023136"/>
    </source>
</evidence>
<organism evidence="7 8">
    <name type="scientific">Candidatus Magnetominusculus xianensis</name>
    <dbReference type="NCBI Taxonomy" id="1748249"/>
    <lineage>
        <taxon>Bacteria</taxon>
        <taxon>Pseudomonadati</taxon>
        <taxon>Nitrospirota</taxon>
        <taxon>Nitrospiria</taxon>
        <taxon>Nitrospirales</taxon>
        <taxon>Nitrospiraceae</taxon>
        <taxon>Candidatus Magnetominusculus</taxon>
    </lineage>
</organism>
<keyword evidence="3 5" id="KW-1133">Transmembrane helix</keyword>
<feature type="transmembrane region" description="Helical" evidence="5">
    <location>
        <begin position="290"/>
        <end position="316"/>
    </location>
</feature>
<dbReference type="PANTHER" id="PTHR10846:SF8">
    <property type="entry name" value="INNER MEMBRANE PROTEIN YRBG"/>
    <property type="match status" value="1"/>
</dbReference>
<dbReference type="EMBL" id="LNQR01000021">
    <property type="protein sequence ID" value="KWT92712.1"/>
    <property type="molecule type" value="Genomic_DNA"/>
</dbReference>
<keyword evidence="4 5" id="KW-0472">Membrane</keyword>
<feature type="domain" description="Sodium/calcium exchanger membrane region" evidence="6">
    <location>
        <begin position="39"/>
        <end position="192"/>
    </location>
</feature>
<feature type="transmembrane region" description="Helical" evidence="5">
    <location>
        <begin position="37"/>
        <end position="57"/>
    </location>
</feature>
<feature type="transmembrane region" description="Helical" evidence="5">
    <location>
        <begin position="155"/>
        <end position="172"/>
    </location>
</feature>